<keyword evidence="14" id="KW-0325">Glycoprotein</keyword>
<dbReference type="GO" id="GO:0044167">
    <property type="term" value="C:host cell endoplasmic reticulum membrane"/>
    <property type="evidence" value="ECO:0007669"/>
    <property type="project" value="UniProtKB-SubCell"/>
</dbReference>
<evidence type="ECO:0000313" key="20">
    <source>
        <dbReference type="EMBL" id="QLA47024.1"/>
    </source>
</evidence>
<feature type="transmembrane region" description="Helical" evidence="18">
    <location>
        <begin position="210"/>
        <end position="228"/>
    </location>
</feature>
<dbReference type="InterPro" id="IPR005167">
    <property type="entry name" value="Bunya_G1"/>
</dbReference>
<dbReference type="PROSITE" id="PS51379">
    <property type="entry name" value="4FE4S_FER_2"/>
    <property type="match status" value="1"/>
</dbReference>
<keyword evidence="6 18" id="KW-0812">Transmembrane</keyword>
<evidence type="ECO:0000256" key="12">
    <source>
        <dbReference type="ARBA" id="ARBA00022989"/>
    </source>
</evidence>
<dbReference type="Proteomes" id="UP001300303">
    <property type="component" value="Genome"/>
</dbReference>
<keyword evidence="8" id="KW-1161">Viral attachment to host cell</keyword>
<evidence type="ECO:0000256" key="8">
    <source>
        <dbReference type="ARBA" id="ARBA00022804"/>
    </source>
</evidence>
<evidence type="ECO:0000313" key="21">
    <source>
        <dbReference type="Proteomes" id="UP001300303"/>
    </source>
</evidence>
<dbReference type="KEGG" id="vg:80553721"/>
<proteinExistence type="predicted"/>
<keyword evidence="10" id="KW-0946">Virion</keyword>
<evidence type="ECO:0000256" key="18">
    <source>
        <dbReference type="SAM" id="Phobius"/>
    </source>
</evidence>
<evidence type="ECO:0000256" key="14">
    <source>
        <dbReference type="ARBA" id="ARBA00023180"/>
    </source>
</evidence>
<reference evidence="20 21" key="1">
    <citation type="submission" date="2019-05" db="EMBL/GenBank/DDBJ databases">
        <title>Genomic Characterization of 104 Bunyaviruses in the Families Peribunyaviridae, Nairoviridae, and Phenuiviridae.</title>
        <authorList>
            <person name="Kapuscinski M."/>
            <person name="Bergren N."/>
            <person name="Russell B."/>
            <person name="Lee J."/>
            <person name="Borland E."/>
            <person name="King D."/>
            <person name="Burkhalter K."/>
            <person name="Stenglein M."/>
            <person name="Kading R."/>
        </authorList>
    </citation>
    <scope>NUCLEOTIDE SEQUENCE [LARGE SCALE GENOMIC DNA]</scope>
    <source>
        <strain evidence="20 21">MP 1329</strain>
    </source>
</reference>
<keyword evidence="15" id="KW-1038">Host endoplasmic reticulum</keyword>
<dbReference type="EMBL" id="MK896458">
    <property type="protein sequence ID" value="QLA47024.1"/>
    <property type="molecule type" value="Viral_cRNA"/>
</dbReference>
<accession>A0A7D9MVU0</accession>
<comment type="subcellular location">
    <subcellularLocation>
        <location evidence="2">Host Golgi apparatus membrane</location>
        <topology evidence="2">Multi-pass membrane protein</topology>
    </subcellularLocation>
    <subcellularLocation>
        <location evidence="3">Host endoplasmic reticulum membrane</location>
    </subcellularLocation>
    <subcellularLocation>
        <location evidence="1">Virion membrane</location>
    </subcellularLocation>
</comment>
<keyword evidence="11" id="KW-1043">Host membrane</keyword>
<organism evidence="20 21">
    <name type="scientific">Tanga virus</name>
    <dbReference type="NCBI Taxonomy" id="2748249"/>
    <lineage>
        <taxon>Viruses</taxon>
        <taxon>Riboviria</taxon>
        <taxon>Orthornavirae</taxon>
        <taxon>Negarnaviricota</taxon>
        <taxon>Polyploviricotina</taxon>
        <taxon>Bunyaviricetes</taxon>
        <taxon>Elliovirales</taxon>
        <taxon>Peribunyaviridae</taxon>
        <taxon>Orthobunyavirus</taxon>
        <taxon>Orthobunyavirus tangaense</taxon>
    </lineage>
</organism>
<keyword evidence="7" id="KW-0732">Signal</keyword>
<evidence type="ECO:0000256" key="7">
    <source>
        <dbReference type="ARBA" id="ARBA00022729"/>
    </source>
</evidence>
<dbReference type="GO" id="GO:0019062">
    <property type="term" value="P:virion attachment to host cell"/>
    <property type="evidence" value="ECO:0007669"/>
    <property type="project" value="UniProtKB-KW"/>
</dbReference>
<evidence type="ECO:0000256" key="17">
    <source>
        <dbReference type="ARBA" id="ARBA00031199"/>
    </source>
</evidence>
<sequence>MEVSLLILCVLLASKSIESVPFEHCFTGGAEVLRITNKEHGLPQLCLRDDISMLKIETTAIQKGDSKTLFSSVVTRKDIVADWRKCKPEQKELGSIMVLEVDAVGTIHPKMYMCFSDCTIDINKELGQIQFHTESFNFYTVIGSTKASGWFKSDALVSLHNTCENIKISCGQKNVQLHVCFKEHIECQQYLHNTILPGYMANSICHNLEIIIMASFVTLIFCLLLLLMKTYICYILLPIFVPPAYIYGKLYNNMCKTCNMCGLVYHPFSNCGSTCVCGTSYDSTERMKIHRTKGLCPGYKSMRTARYMCKSKTSGLILSICLTVLLLSFITPIGANCTDMVYINDLPEIYKNAIIRNDLEFRINIIQIILTLLSAVLSICTAVIAKYFRQTIGNLYVIKCLDCNMLHEKKRYKKNDEFPSACGSCTCGCPDDPPMNAYHQISSLCIGRYIIRFLRKILIIITAISIITSLGSIHAVAGDDTQATVAPPKCANYGNFEGCTGLELYKSICNSRTTSLSKQELKNKLKSDYKFHDVELKELDSMTFSYHIVLDRIKRARTIHEKLLYEAYYLSHYCRNTNLVDSEISSLIVWTTNVKLRYPNICALYANYKPCKCVFENKDCASIARGLEGTYAFKLGDFNSSVAVRDIPVLMSLTNSLLPGNLEDYILDLCYRKEFDKAINITKDLFKYFSNNLSLKSLFYMIKDLLEVLNTKKDEVSFAPSMQIQSKMAAGIVYPSIILASIIASKEINKCKDPQYMKCFTLRTSKPLPADYLLCNKNAASGDTASVHLWTNDIAKPKDNENSICKGDKLCQQKFNALAETTINLIKDSSVQCRAGEIPPISNPLNVHIKSCRPKKTGFCRIADISYHVCKCESDLIFLQSARGVHDPEKDIGYICFTENCAWQFPIDPKSASECVFQTPRTMTITGHVETTKDFDMYKQSITSKLFGSLINLKFHQTSGLLHFKPSFKSITIQGTETINGIDEAFITTELTAVSGSSVGYHIYTPDNIHLLDIIITVLSSNVSSNYRAEYNTGPTVSYNSVHNEKCTGSCPSPGPEFPKNGLGDWMPFSKEGTSTWGCEEFGCLAIDTGCVYGACKDIIRPESEVYKKISDETNTVTVCITSTHDTYCKTIDSISADISKNFELQYKTVESFKLPDRVLIRNNKLYTGQINGLGEYGRFCGNVQMVNMSVIGTGNPVFDYICHAASRKDIIIKKCYDNNYQSCLNLESNTRLDYLHTDLHTISVNMYDRITGTLKIKAKLGRLDYKQYTEKVELDLKVDCVGCKKCIQSVICKVSVISDLEVSCPVESNCIAYMSRLHLTRGKKIHYLKLNCDTILDENVVLNICKNKINTMIKIEKSKDVLEIAGIGQIAYVKERDERCGTWLCRVSEEGWSFIWEPIKNFFGGYISLFYTILIIIVACIITYYILMPVIFKILDVLKKNEIEYKKENKKK</sequence>
<keyword evidence="13 18" id="KW-0472">Membrane</keyword>
<dbReference type="Pfam" id="PF03557">
    <property type="entry name" value="Bunya_G1"/>
    <property type="match status" value="1"/>
</dbReference>
<evidence type="ECO:0000256" key="13">
    <source>
        <dbReference type="ARBA" id="ARBA00023136"/>
    </source>
</evidence>
<evidence type="ECO:0000256" key="10">
    <source>
        <dbReference type="ARBA" id="ARBA00022844"/>
    </source>
</evidence>
<dbReference type="GeneID" id="80553721"/>
<feature type="domain" description="4Fe-4S ferredoxin-type" evidence="19">
    <location>
        <begin position="1271"/>
        <end position="1304"/>
    </location>
</feature>
<evidence type="ECO:0000256" key="1">
    <source>
        <dbReference type="ARBA" id="ARBA00004182"/>
    </source>
</evidence>
<keyword evidence="12 18" id="KW-1133">Transmembrane helix</keyword>
<feature type="transmembrane region" description="Helical" evidence="18">
    <location>
        <begin position="316"/>
        <end position="335"/>
    </location>
</feature>
<name>A0A7D9MVU0_9VIRU</name>
<keyword evidence="9" id="KW-1040">Host Golgi apparatus</keyword>
<evidence type="ECO:0000256" key="3">
    <source>
        <dbReference type="ARBA" id="ARBA00004625"/>
    </source>
</evidence>
<dbReference type="InterPro" id="IPR005168">
    <property type="entry name" value="Bunya_G2"/>
</dbReference>
<dbReference type="InterPro" id="IPR017896">
    <property type="entry name" value="4Fe4S_Fe-S-bd"/>
</dbReference>
<dbReference type="RefSeq" id="YP_010840650.1">
    <property type="nucleotide sequence ID" value="NC_078901.1"/>
</dbReference>
<feature type="transmembrane region" description="Helical" evidence="18">
    <location>
        <begin position="365"/>
        <end position="385"/>
    </location>
</feature>
<evidence type="ECO:0000256" key="9">
    <source>
        <dbReference type="ARBA" id="ARBA00022812"/>
    </source>
</evidence>
<protein>
    <recommendedName>
        <fullName evidence="4">Envelopment polyprotein</fullName>
    </recommendedName>
    <alternativeName>
        <fullName evidence="17">M polyprotein</fullName>
    </alternativeName>
</protein>
<evidence type="ECO:0000256" key="16">
    <source>
        <dbReference type="ARBA" id="ARBA00023296"/>
    </source>
</evidence>
<keyword evidence="21" id="KW-1185">Reference proteome</keyword>
<dbReference type="InterPro" id="IPR026400">
    <property type="entry name" value="Bunya_nonstruc_pro_NSm"/>
</dbReference>
<keyword evidence="16" id="KW-1160">Virus entry into host cell</keyword>
<dbReference type="NCBIfam" id="TIGR04210">
    <property type="entry name" value="bunya_NSm"/>
    <property type="match status" value="1"/>
</dbReference>
<evidence type="ECO:0000256" key="6">
    <source>
        <dbReference type="ARBA" id="ARBA00022692"/>
    </source>
</evidence>
<feature type="transmembrane region" description="Helical" evidence="18">
    <location>
        <begin position="457"/>
        <end position="477"/>
    </location>
</feature>
<dbReference type="GO" id="GO:0046718">
    <property type="term" value="P:symbiont entry into host cell"/>
    <property type="evidence" value="ECO:0007669"/>
    <property type="project" value="UniProtKB-KW"/>
</dbReference>
<dbReference type="GO" id="GO:0055036">
    <property type="term" value="C:virion membrane"/>
    <property type="evidence" value="ECO:0007669"/>
    <property type="project" value="UniProtKB-SubCell"/>
</dbReference>
<dbReference type="Pfam" id="PF03563">
    <property type="entry name" value="Bunya_G2"/>
    <property type="match status" value="1"/>
</dbReference>
<evidence type="ECO:0000256" key="15">
    <source>
        <dbReference type="ARBA" id="ARBA00023184"/>
    </source>
</evidence>
<dbReference type="GO" id="GO:0044003">
    <property type="term" value="P:symbiont-mediated perturbation of host process"/>
    <property type="evidence" value="ECO:0007669"/>
    <property type="project" value="InterPro"/>
</dbReference>
<evidence type="ECO:0000256" key="2">
    <source>
        <dbReference type="ARBA" id="ARBA00004252"/>
    </source>
</evidence>
<dbReference type="GO" id="GO:0044178">
    <property type="term" value="C:host cell Golgi membrane"/>
    <property type="evidence" value="ECO:0007669"/>
    <property type="project" value="UniProtKB-SubCell"/>
</dbReference>
<evidence type="ECO:0000256" key="5">
    <source>
        <dbReference type="ARBA" id="ARBA00022581"/>
    </source>
</evidence>
<evidence type="ECO:0000256" key="4">
    <source>
        <dbReference type="ARBA" id="ARBA00015294"/>
    </source>
</evidence>
<evidence type="ECO:0000256" key="11">
    <source>
        <dbReference type="ARBA" id="ARBA00022870"/>
    </source>
</evidence>
<feature type="transmembrane region" description="Helical" evidence="18">
    <location>
        <begin position="1410"/>
        <end position="1433"/>
    </location>
</feature>
<keyword evidence="5" id="KW-0945">Host-virus interaction</keyword>
<evidence type="ECO:0000259" key="19">
    <source>
        <dbReference type="PROSITE" id="PS51379"/>
    </source>
</evidence>